<sequence length="225" mass="26825">MESKTIYEALRNNYAALQFAIYTCLIIKVQNKIATSSEVVKNNCQFNLHHVFIENHPEITLNDGYKIRTDYAAFASETEWWKNFWLIQETALIAYVTQIIRIAFELKKVDSRFEKYINDLLWKQSETFFKILAFVRHVLVHNFTPIIDVETSISDWIEKNDWKTIRFEAIITKIPDYKINVSFEVNKESIDQKNIFEIIPVTQIYMLLELLMNISSEYEKKYHFV</sequence>
<reference evidence="1" key="1">
    <citation type="journal article" date="2012" name="Science">
        <title>Fermentation, hydrogen, and sulfur metabolism in multiple uncultivated bacterial phyla.</title>
        <authorList>
            <person name="Wrighton K.C."/>
            <person name="Thomas B.C."/>
            <person name="Sharon I."/>
            <person name="Miller C.S."/>
            <person name="Castelle C.J."/>
            <person name="VerBerkmoes N.C."/>
            <person name="Wilkins M.J."/>
            <person name="Hettich R.L."/>
            <person name="Lipton M.S."/>
            <person name="Williams K.H."/>
            <person name="Long P.E."/>
            <person name="Banfield J.F."/>
        </authorList>
    </citation>
    <scope>NUCLEOTIDE SEQUENCE [LARGE SCALE GENOMIC DNA]</scope>
</reference>
<organism evidence="1">
    <name type="scientific">uncultured bacterium</name>
    <name type="common">gcode 4</name>
    <dbReference type="NCBI Taxonomy" id="1234023"/>
    <lineage>
        <taxon>Bacteria</taxon>
        <taxon>environmental samples</taxon>
    </lineage>
</organism>
<accession>K1YCP6</accession>
<dbReference type="EMBL" id="AMFJ01034163">
    <property type="protein sequence ID" value="EKD30073.1"/>
    <property type="molecule type" value="Genomic_DNA"/>
</dbReference>
<proteinExistence type="predicted"/>
<comment type="caution">
    <text evidence="1">The sequence shown here is derived from an EMBL/GenBank/DDBJ whole genome shotgun (WGS) entry which is preliminary data.</text>
</comment>
<name>K1YCP6_9BACT</name>
<evidence type="ECO:0000313" key="1">
    <source>
        <dbReference type="EMBL" id="EKD30073.1"/>
    </source>
</evidence>
<gene>
    <name evidence="1" type="ORF">ACD_78C00163G0003</name>
</gene>
<protein>
    <submittedName>
        <fullName evidence="1">Uncharacterized protein</fullName>
    </submittedName>
</protein>
<dbReference type="AlphaFoldDB" id="K1YCP6"/>